<organism evidence="1 2">
    <name type="scientific">Coprinopsis marcescibilis</name>
    <name type="common">Agaric fungus</name>
    <name type="synonym">Psathyrella marcescibilis</name>
    <dbReference type="NCBI Taxonomy" id="230819"/>
    <lineage>
        <taxon>Eukaryota</taxon>
        <taxon>Fungi</taxon>
        <taxon>Dikarya</taxon>
        <taxon>Basidiomycota</taxon>
        <taxon>Agaricomycotina</taxon>
        <taxon>Agaricomycetes</taxon>
        <taxon>Agaricomycetidae</taxon>
        <taxon>Agaricales</taxon>
        <taxon>Agaricineae</taxon>
        <taxon>Psathyrellaceae</taxon>
        <taxon>Coprinopsis</taxon>
    </lineage>
</organism>
<protein>
    <submittedName>
        <fullName evidence="1">Uncharacterized protein</fullName>
    </submittedName>
</protein>
<dbReference type="Pfam" id="PF13650">
    <property type="entry name" value="Asp_protease_2"/>
    <property type="match status" value="1"/>
</dbReference>
<sequence>MTCEAIVARFLRTYPLFDDGSQIVGASEELWRRSGLPLRTHRALKMESANGSVTTTLGMIENLPVKIGGRDGFTIYVQAQVVPNAPYNLLLGRPFHRLTAATFAHNTDGSVTTTFQDPNSNNKLTLPALPRSRVPCSGISNVDFH</sequence>
<proteinExistence type="predicted"/>
<keyword evidence="2" id="KW-1185">Reference proteome</keyword>
<reference evidence="1 2" key="1">
    <citation type="journal article" date="2019" name="Nat. Ecol. Evol.">
        <title>Megaphylogeny resolves global patterns of mushroom evolution.</title>
        <authorList>
            <person name="Varga T."/>
            <person name="Krizsan K."/>
            <person name="Foldi C."/>
            <person name="Dima B."/>
            <person name="Sanchez-Garcia M."/>
            <person name="Sanchez-Ramirez S."/>
            <person name="Szollosi G.J."/>
            <person name="Szarkandi J.G."/>
            <person name="Papp V."/>
            <person name="Albert L."/>
            <person name="Andreopoulos W."/>
            <person name="Angelini C."/>
            <person name="Antonin V."/>
            <person name="Barry K.W."/>
            <person name="Bougher N.L."/>
            <person name="Buchanan P."/>
            <person name="Buyck B."/>
            <person name="Bense V."/>
            <person name="Catcheside P."/>
            <person name="Chovatia M."/>
            <person name="Cooper J."/>
            <person name="Damon W."/>
            <person name="Desjardin D."/>
            <person name="Finy P."/>
            <person name="Geml J."/>
            <person name="Haridas S."/>
            <person name="Hughes K."/>
            <person name="Justo A."/>
            <person name="Karasinski D."/>
            <person name="Kautmanova I."/>
            <person name="Kiss B."/>
            <person name="Kocsube S."/>
            <person name="Kotiranta H."/>
            <person name="LaButti K.M."/>
            <person name="Lechner B.E."/>
            <person name="Liimatainen K."/>
            <person name="Lipzen A."/>
            <person name="Lukacs Z."/>
            <person name="Mihaltcheva S."/>
            <person name="Morgado L.N."/>
            <person name="Niskanen T."/>
            <person name="Noordeloos M.E."/>
            <person name="Ohm R.A."/>
            <person name="Ortiz-Santana B."/>
            <person name="Ovrebo C."/>
            <person name="Racz N."/>
            <person name="Riley R."/>
            <person name="Savchenko A."/>
            <person name="Shiryaev A."/>
            <person name="Soop K."/>
            <person name="Spirin V."/>
            <person name="Szebenyi C."/>
            <person name="Tomsovsky M."/>
            <person name="Tulloss R.E."/>
            <person name="Uehling J."/>
            <person name="Grigoriev I.V."/>
            <person name="Vagvolgyi C."/>
            <person name="Papp T."/>
            <person name="Martin F.M."/>
            <person name="Miettinen O."/>
            <person name="Hibbett D.S."/>
            <person name="Nagy L.G."/>
        </authorList>
    </citation>
    <scope>NUCLEOTIDE SEQUENCE [LARGE SCALE GENOMIC DNA]</scope>
    <source>
        <strain evidence="1 2">CBS 121175</strain>
    </source>
</reference>
<dbReference type="CDD" id="cd00303">
    <property type="entry name" value="retropepsin_like"/>
    <property type="match status" value="1"/>
</dbReference>
<gene>
    <name evidence="1" type="ORF">FA15DRAFT_743062</name>
</gene>
<dbReference type="AlphaFoldDB" id="A0A5C3K8V9"/>
<evidence type="ECO:0000313" key="1">
    <source>
        <dbReference type="EMBL" id="TFK16496.1"/>
    </source>
</evidence>
<dbReference type="STRING" id="230819.A0A5C3K8V9"/>
<evidence type="ECO:0000313" key="2">
    <source>
        <dbReference type="Proteomes" id="UP000307440"/>
    </source>
</evidence>
<accession>A0A5C3K8V9</accession>
<dbReference type="OrthoDB" id="5596707at2759"/>
<dbReference type="EMBL" id="ML210774">
    <property type="protein sequence ID" value="TFK16496.1"/>
    <property type="molecule type" value="Genomic_DNA"/>
</dbReference>
<dbReference type="Proteomes" id="UP000307440">
    <property type="component" value="Unassembled WGS sequence"/>
</dbReference>
<dbReference type="InterPro" id="IPR021109">
    <property type="entry name" value="Peptidase_aspartic_dom_sf"/>
</dbReference>
<name>A0A5C3K8V9_COPMA</name>
<dbReference type="Gene3D" id="2.40.70.10">
    <property type="entry name" value="Acid Proteases"/>
    <property type="match status" value="1"/>
</dbReference>